<dbReference type="PANTHER" id="PTHR12110">
    <property type="entry name" value="HYDROXYPYRUVATE ISOMERASE"/>
    <property type="match status" value="1"/>
</dbReference>
<organism evidence="2">
    <name type="scientific">marine metagenome</name>
    <dbReference type="NCBI Taxonomy" id="408172"/>
    <lineage>
        <taxon>unclassified sequences</taxon>
        <taxon>metagenomes</taxon>
        <taxon>ecological metagenomes</taxon>
    </lineage>
</organism>
<gene>
    <name evidence="2" type="ORF">METZ01_LOCUS336974</name>
</gene>
<dbReference type="InterPro" id="IPR050312">
    <property type="entry name" value="IolE/XylAMocC-like"/>
</dbReference>
<dbReference type="Gene3D" id="3.20.20.150">
    <property type="entry name" value="Divalent-metal-dependent TIM barrel enzymes"/>
    <property type="match status" value="1"/>
</dbReference>
<reference evidence="2" key="1">
    <citation type="submission" date="2018-05" db="EMBL/GenBank/DDBJ databases">
        <authorList>
            <person name="Lanie J.A."/>
            <person name="Ng W.-L."/>
            <person name="Kazmierczak K.M."/>
            <person name="Andrzejewski T.M."/>
            <person name="Davidsen T.M."/>
            <person name="Wayne K.J."/>
            <person name="Tettelin H."/>
            <person name="Glass J.I."/>
            <person name="Rusch D."/>
            <person name="Podicherti R."/>
            <person name="Tsui H.-C.T."/>
            <person name="Winkler M.E."/>
        </authorList>
    </citation>
    <scope>NUCLEOTIDE SEQUENCE</scope>
</reference>
<dbReference type="EMBL" id="UINC01114072">
    <property type="protein sequence ID" value="SVC84120.1"/>
    <property type="molecule type" value="Genomic_DNA"/>
</dbReference>
<name>A0A382QGQ6_9ZZZZ</name>
<accession>A0A382QGQ6</accession>
<feature type="non-terminal residue" evidence="2">
    <location>
        <position position="150"/>
    </location>
</feature>
<feature type="domain" description="Xylose isomerase-like TIM barrel" evidence="1">
    <location>
        <begin position="24"/>
        <end position="149"/>
    </location>
</feature>
<evidence type="ECO:0000259" key="1">
    <source>
        <dbReference type="Pfam" id="PF01261"/>
    </source>
</evidence>
<dbReference type="InterPro" id="IPR036237">
    <property type="entry name" value="Xyl_isomerase-like_sf"/>
</dbReference>
<protein>
    <recommendedName>
        <fullName evidence="1">Xylose isomerase-like TIM barrel domain-containing protein</fullName>
    </recommendedName>
</protein>
<dbReference type="SUPFAM" id="SSF51658">
    <property type="entry name" value="Xylose isomerase-like"/>
    <property type="match status" value="1"/>
</dbReference>
<dbReference type="InterPro" id="IPR013022">
    <property type="entry name" value="Xyl_isomerase-like_TIM-brl"/>
</dbReference>
<dbReference type="Pfam" id="PF01261">
    <property type="entry name" value="AP_endonuc_2"/>
    <property type="match status" value="1"/>
</dbReference>
<dbReference type="AlphaFoldDB" id="A0A382QGQ6"/>
<sequence length="150" mass="16465">MIKLATMSSVCPGWTLDEVVVGMKRHGYQGFEPRVEWGHASGIEIGLSTDERKEVRAKMEGEGMAICCIASGARMAAPDLEERAGHVEDLRKYIDLAADLGCEMVRVFGGARDRGEELITTVDYVADGFVQVLDHAADRDVLLLLETHDD</sequence>
<evidence type="ECO:0000313" key="2">
    <source>
        <dbReference type="EMBL" id="SVC84120.1"/>
    </source>
</evidence>
<proteinExistence type="predicted"/>